<dbReference type="SMART" id="SM00020">
    <property type="entry name" value="Tryp_SPc"/>
    <property type="match status" value="1"/>
</dbReference>
<dbReference type="Ensembl" id="ENSSAUT00010045430.1">
    <property type="protein sequence ID" value="ENSSAUP00010043165.1"/>
    <property type="gene ID" value="ENSSAUG00010018130.1"/>
</dbReference>
<keyword evidence="5" id="KW-1185">Reference proteome</keyword>
<dbReference type="InterPro" id="IPR018114">
    <property type="entry name" value="TRYPSIN_HIS"/>
</dbReference>
<accession>A0A671X2Q8</accession>
<sequence>MGGMTGSLLLLLWAGVSVSTMVDLQKRIINGQNCRNNERQYHVKLIMKSQTDTSFCGGSLISDEWILTAAHCWEPGETIEAVFRVHPGVNKITEPIQVKNIKIFKDKDINGNDRTHDIMLLRLTTPRPGFKQIKLPYCANHPTPRNVMVQIAGHGATTAGPGGKRNPGEVQHLQCADVKAIDCPWAKTPNQYQKVFCGQTDDKTKPVDACHGDSGGGVVYKDRIYGVIVTVDKKACTAPVEFMDVCGYMPWITQITAIKPPKSAVDKIKDCFGCG</sequence>
<dbReference type="PRINTS" id="PR00722">
    <property type="entry name" value="CHYMOTRYPSIN"/>
</dbReference>
<evidence type="ECO:0000259" key="3">
    <source>
        <dbReference type="PROSITE" id="PS50240"/>
    </source>
</evidence>
<keyword evidence="2" id="KW-0732">Signal</keyword>
<dbReference type="AlphaFoldDB" id="A0A671X2Q8"/>
<protein>
    <submittedName>
        <fullName evidence="4">Anionic trypsin-2-like</fullName>
    </submittedName>
</protein>
<dbReference type="Pfam" id="PF00089">
    <property type="entry name" value="Trypsin"/>
    <property type="match status" value="1"/>
</dbReference>
<gene>
    <name evidence="4" type="primary">LOC115595230</name>
</gene>
<dbReference type="PROSITE" id="PS00134">
    <property type="entry name" value="TRYPSIN_HIS"/>
    <property type="match status" value="1"/>
</dbReference>
<dbReference type="Proteomes" id="UP000472265">
    <property type="component" value="Chromosome 14"/>
</dbReference>
<dbReference type="PROSITE" id="PS50240">
    <property type="entry name" value="TRYPSIN_DOM"/>
    <property type="match status" value="1"/>
</dbReference>
<reference evidence="4" key="3">
    <citation type="submission" date="2025-09" db="UniProtKB">
        <authorList>
            <consortium name="Ensembl"/>
        </authorList>
    </citation>
    <scope>IDENTIFICATION</scope>
</reference>
<feature type="domain" description="Peptidase S1" evidence="3">
    <location>
        <begin position="28"/>
        <end position="257"/>
    </location>
</feature>
<dbReference type="InterPro" id="IPR001314">
    <property type="entry name" value="Peptidase_S1A"/>
</dbReference>
<dbReference type="PANTHER" id="PTHR24271:SF96">
    <property type="entry name" value="GRANZYME A-RELATED"/>
    <property type="match status" value="1"/>
</dbReference>
<name>A0A671X2Q8_SPAAU</name>
<evidence type="ECO:0000256" key="2">
    <source>
        <dbReference type="SAM" id="SignalP"/>
    </source>
</evidence>
<dbReference type="SUPFAM" id="SSF50494">
    <property type="entry name" value="Trypsin-like serine proteases"/>
    <property type="match status" value="1"/>
</dbReference>
<evidence type="ECO:0000313" key="5">
    <source>
        <dbReference type="Proteomes" id="UP000472265"/>
    </source>
</evidence>
<reference evidence="4" key="1">
    <citation type="submission" date="2021-04" db="EMBL/GenBank/DDBJ databases">
        <authorList>
            <consortium name="Wellcome Sanger Institute Data Sharing"/>
        </authorList>
    </citation>
    <scope>NUCLEOTIDE SEQUENCE [LARGE SCALE GENOMIC DNA]</scope>
</reference>
<dbReference type="InterPro" id="IPR009003">
    <property type="entry name" value="Peptidase_S1_PA"/>
</dbReference>
<dbReference type="OrthoDB" id="5565075at2759"/>
<evidence type="ECO:0000313" key="4">
    <source>
        <dbReference type="Ensembl" id="ENSSAUP00010043165.1"/>
    </source>
</evidence>
<dbReference type="GO" id="GO:0006508">
    <property type="term" value="P:proteolysis"/>
    <property type="evidence" value="ECO:0007669"/>
    <property type="project" value="InterPro"/>
</dbReference>
<dbReference type="PANTHER" id="PTHR24271">
    <property type="entry name" value="KALLIKREIN-RELATED"/>
    <property type="match status" value="1"/>
</dbReference>
<dbReference type="InterPro" id="IPR001254">
    <property type="entry name" value="Trypsin_dom"/>
</dbReference>
<dbReference type="GO" id="GO:0004252">
    <property type="term" value="F:serine-type endopeptidase activity"/>
    <property type="evidence" value="ECO:0007669"/>
    <property type="project" value="InterPro"/>
</dbReference>
<organism evidence="4 5">
    <name type="scientific">Sparus aurata</name>
    <name type="common">Gilthead sea bream</name>
    <dbReference type="NCBI Taxonomy" id="8175"/>
    <lineage>
        <taxon>Eukaryota</taxon>
        <taxon>Metazoa</taxon>
        <taxon>Chordata</taxon>
        <taxon>Craniata</taxon>
        <taxon>Vertebrata</taxon>
        <taxon>Euteleostomi</taxon>
        <taxon>Actinopterygii</taxon>
        <taxon>Neopterygii</taxon>
        <taxon>Teleostei</taxon>
        <taxon>Neoteleostei</taxon>
        <taxon>Acanthomorphata</taxon>
        <taxon>Eupercaria</taxon>
        <taxon>Spariformes</taxon>
        <taxon>Sparidae</taxon>
        <taxon>Sparus</taxon>
    </lineage>
</organism>
<feature type="signal peptide" evidence="2">
    <location>
        <begin position="1"/>
        <end position="19"/>
    </location>
</feature>
<dbReference type="Gene3D" id="2.40.10.10">
    <property type="entry name" value="Trypsin-like serine proteases"/>
    <property type="match status" value="1"/>
</dbReference>
<evidence type="ECO:0000256" key="1">
    <source>
        <dbReference type="ARBA" id="ARBA00023157"/>
    </source>
</evidence>
<feature type="chain" id="PRO_5025542162" evidence="2">
    <location>
        <begin position="20"/>
        <end position="275"/>
    </location>
</feature>
<dbReference type="InterPro" id="IPR043504">
    <property type="entry name" value="Peptidase_S1_PA_chymotrypsin"/>
</dbReference>
<dbReference type="GeneTree" id="ENSGT00390000009571"/>
<keyword evidence="1" id="KW-1015">Disulfide bond</keyword>
<reference evidence="4" key="2">
    <citation type="submission" date="2025-08" db="UniProtKB">
        <authorList>
            <consortium name="Ensembl"/>
        </authorList>
    </citation>
    <scope>IDENTIFICATION</scope>
</reference>
<proteinExistence type="predicted"/>